<keyword evidence="2" id="KW-1003">Cell membrane</keyword>
<accession>A0ABV4URG9</accession>
<dbReference type="Proteomes" id="UP001575652">
    <property type="component" value="Unassembled WGS sequence"/>
</dbReference>
<feature type="transmembrane region" description="Helical" evidence="7">
    <location>
        <begin position="175"/>
        <end position="193"/>
    </location>
</feature>
<evidence type="ECO:0000256" key="7">
    <source>
        <dbReference type="SAM" id="Phobius"/>
    </source>
</evidence>
<name>A0ABV4URG9_9MICC</name>
<feature type="transmembrane region" description="Helical" evidence="7">
    <location>
        <begin position="199"/>
        <end position="221"/>
    </location>
</feature>
<protein>
    <submittedName>
        <fullName evidence="8">ABC transporter permease</fullName>
    </submittedName>
</protein>
<evidence type="ECO:0000256" key="2">
    <source>
        <dbReference type="ARBA" id="ARBA00022475"/>
    </source>
</evidence>
<dbReference type="EMBL" id="JBHDLJ010000020">
    <property type="protein sequence ID" value="MFB0836268.1"/>
    <property type="molecule type" value="Genomic_DNA"/>
</dbReference>
<organism evidence="8 9">
    <name type="scientific">Arthrobacter halodurans</name>
    <dbReference type="NCBI Taxonomy" id="516699"/>
    <lineage>
        <taxon>Bacteria</taxon>
        <taxon>Bacillati</taxon>
        <taxon>Actinomycetota</taxon>
        <taxon>Actinomycetes</taxon>
        <taxon>Micrococcales</taxon>
        <taxon>Micrococcaceae</taxon>
        <taxon>Arthrobacter</taxon>
    </lineage>
</organism>
<evidence type="ECO:0000256" key="1">
    <source>
        <dbReference type="ARBA" id="ARBA00004651"/>
    </source>
</evidence>
<feature type="transmembrane region" description="Helical" evidence="7">
    <location>
        <begin position="285"/>
        <end position="303"/>
    </location>
</feature>
<gene>
    <name evidence="8" type="ORF">ACETWP_16890</name>
</gene>
<evidence type="ECO:0000256" key="3">
    <source>
        <dbReference type="ARBA" id="ARBA00022692"/>
    </source>
</evidence>
<comment type="caution">
    <text evidence="8">The sequence shown here is derived from an EMBL/GenBank/DDBJ whole genome shotgun (WGS) entry which is preliminary data.</text>
</comment>
<evidence type="ECO:0000256" key="6">
    <source>
        <dbReference type="SAM" id="MobiDB-lite"/>
    </source>
</evidence>
<dbReference type="RefSeq" id="WP_373973447.1">
    <property type="nucleotide sequence ID" value="NZ_JBHDLJ010000020.1"/>
</dbReference>
<evidence type="ECO:0000313" key="8">
    <source>
        <dbReference type="EMBL" id="MFB0836268.1"/>
    </source>
</evidence>
<evidence type="ECO:0000256" key="4">
    <source>
        <dbReference type="ARBA" id="ARBA00022989"/>
    </source>
</evidence>
<proteinExistence type="predicted"/>
<reference evidence="8 9" key="1">
    <citation type="submission" date="2024-09" db="EMBL/GenBank/DDBJ databases">
        <authorList>
            <person name="Salinas-Garcia M.A."/>
            <person name="Prieme A."/>
        </authorList>
    </citation>
    <scope>NUCLEOTIDE SEQUENCE [LARGE SCALE GENOMIC DNA]</scope>
    <source>
        <strain evidence="8 9">DSM 21081</strain>
    </source>
</reference>
<feature type="transmembrane region" description="Helical" evidence="7">
    <location>
        <begin position="150"/>
        <end position="168"/>
    </location>
</feature>
<dbReference type="InterPro" id="IPR001851">
    <property type="entry name" value="ABC_transp_permease"/>
</dbReference>
<dbReference type="PANTHER" id="PTHR47089">
    <property type="entry name" value="ABC TRANSPORTER, PERMEASE PROTEIN"/>
    <property type="match status" value="1"/>
</dbReference>
<feature type="transmembrane region" description="Helical" evidence="7">
    <location>
        <begin position="233"/>
        <end position="256"/>
    </location>
</feature>
<feature type="transmembrane region" description="Helical" evidence="7">
    <location>
        <begin position="74"/>
        <end position="93"/>
    </location>
</feature>
<feature type="transmembrane region" description="Helical" evidence="7">
    <location>
        <begin position="332"/>
        <end position="353"/>
    </location>
</feature>
<keyword evidence="5 7" id="KW-0472">Membrane</keyword>
<keyword evidence="9" id="KW-1185">Reference proteome</keyword>
<feature type="transmembrane region" description="Helical" evidence="7">
    <location>
        <begin position="408"/>
        <end position="430"/>
    </location>
</feature>
<dbReference type="CDD" id="cd06580">
    <property type="entry name" value="TM_PBP1_transp_TpRbsC_like"/>
    <property type="match status" value="1"/>
</dbReference>
<feature type="region of interest" description="Disordered" evidence="6">
    <location>
        <begin position="1"/>
        <end position="65"/>
    </location>
</feature>
<evidence type="ECO:0000256" key="5">
    <source>
        <dbReference type="ARBA" id="ARBA00023136"/>
    </source>
</evidence>
<dbReference type="PANTHER" id="PTHR47089:SF1">
    <property type="entry name" value="GUANOSINE ABC TRANSPORTER PERMEASE PROTEIN NUPP"/>
    <property type="match status" value="1"/>
</dbReference>
<keyword evidence="4 7" id="KW-1133">Transmembrane helix</keyword>
<sequence>MTDAENLPGTRPEADPAPQHPTAGARPVPGGAPAGNTPAQLAEAGNTPAQLAEAGHTPGEGPGPLRRMVTGDGLIVILAIVLSLLVGAVLIALTDERVQATAGYFFARPGDTLAAAWTAVSEAYGALFRSSIYNTQADSFADAIYPLTETLTVATPLILAGLGVALAFRVGLFNIGAQGQIILGALLAGWVGFTLDLPVGVHLLAAIVAGVVGGAIWGGIAGVLKATRGAHEVIVTIMLNYIALYLLLFVLSTPAFQRPGSNNPVSPPIMESAAYPALFGTGFRLHYGFLLALGAVAFVWWLLNRSTTGFELRAVGANPAAAKTAGINVGRAYVTAMVLAGALAGLAGTAQIAGTERSLSGDIAASFGFDAITVALLGRSSPIGTLFAGLLFGALRAGGVGMQSETGIPIDIVLVVQSFIVLFIAAPPLVRSIFRIGTKSTKKPAAQAAQAGGAA</sequence>
<keyword evidence="3 7" id="KW-0812">Transmembrane</keyword>
<comment type="subcellular location">
    <subcellularLocation>
        <location evidence="1">Cell membrane</location>
        <topology evidence="1">Multi-pass membrane protein</topology>
    </subcellularLocation>
</comment>
<evidence type="ECO:0000313" key="9">
    <source>
        <dbReference type="Proteomes" id="UP001575652"/>
    </source>
</evidence>
<feature type="compositionally biased region" description="Low complexity" evidence="6">
    <location>
        <begin position="21"/>
        <end position="35"/>
    </location>
</feature>
<dbReference type="Pfam" id="PF02653">
    <property type="entry name" value="BPD_transp_2"/>
    <property type="match status" value="1"/>
</dbReference>